<feature type="binding site" evidence="2">
    <location>
        <position position="21"/>
    </location>
    <ligand>
        <name>Zn(2+)</name>
        <dbReference type="ChEBI" id="CHEBI:29105"/>
    </ligand>
</feature>
<dbReference type="EMBL" id="JACNYO010000022">
    <property type="protein sequence ID" value="MBC3214306.1"/>
    <property type="molecule type" value="Genomic_DNA"/>
</dbReference>
<evidence type="ECO:0000259" key="4">
    <source>
        <dbReference type="Pfam" id="PF13649"/>
    </source>
</evidence>
<dbReference type="PANTHER" id="PTHR43460:SF1">
    <property type="entry name" value="METHYLTRANSFERASE TYPE 11 DOMAIN-CONTAINING PROTEIN"/>
    <property type="match status" value="1"/>
</dbReference>
<evidence type="ECO:0000313" key="6">
    <source>
        <dbReference type="EMBL" id="MBC3214306.1"/>
    </source>
</evidence>
<dbReference type="Pfam" id="PF13649">
    <property type="entry name" value="Methyltransf_25"/>
    <property type="match status" value="1"/>
</dbReference>
<feature type="binding site" evidence="3">
    <location>
        <position position="67"/>
    </location>
    <ligand>
        <name>S-adenosyl-L-methionine</name>
        <dbReference type="ChEBI" id="CHEBI:59789"/>
    </ligand>
</feature>
<keyword evidence="2" id="KW-0479">Metal-binding</keyword>
<accession>A0AAW3WU53</accession>
<feature type="binding site" evidence="2">
    <location>
        <position position="8"/>
    </location>
    <ligand>
        <name>Zn(2+)</name>
        <dbReference type="ChEBI" id="CHEBI:29105"/>
    </ligand>
</feature>
<feature type="binding site" evidence="3">
    <location>
        <position position="186"/>
    </location>
    <ligand>
        <name>S-adenosyl-L-methionine</name>
        <dbReference type="ChEBI" id="CHEBI:59789"/>
    </ligand>
</feature>
<dbReference type="InterPro" id="IPR029063">
    <property type="entry name" value="SAM-dependent_MTases_sf"/>
</dbReference>
<dbReference type="InterPro" id="IPR048647">
    <property type="entry name" value="RlmA_N"/>
</dbReference>
<dbReference type="CDD" id="cd02440">
    <property type="entry name" value="AdoMet_MTases"/>
    <property type="match status" value="1"/>
</dbReference>
<dbReference type="Gene3D" id="3.40.50.150">
    <property type="entry name" value="Vaccinia Virus protein VP39"/>
    <property type="match status" value="1"/>
</dbReference>
<keyword evidence="6" id="KW-0808">Transferase</keyword>
<dbReference type="PANTHER" id="PTHR43460">
    <property type="entry name" value="METHYLTRANSFERASE"/>
    <property type="match status" value="1"/>
</dbReference>
<feature type="binding site" evidence="2">
    <location>
        <position position="25"/>
    </location>
    <ligand>
        <name>Zn(2+)</name>
        <dbReference type="ChEBI" id="CHEBI:29105"/>
    </ligand>
</feature>
<feature type="binding site" evidence="2">
    <location>
        <position position="5"/>
    </location>
    <ligand>
        <name>Zn(2+)</name>
        <dbReference type="ChEBI" id="CHEBI:29105"/>
    </ligand>
</feature>
<dbReference type="RefSeq" id="WP_179250483.1">
    <property type="nucleotide sequence ID" value="NZ_JACBIV010000009.1"/>
</dbReference>
<dbReference type="SUPFAM" id="SSF53335">
    <property type="entry name" value="S-adenosyl-L-methionine-dependent methyltransferases"/>
    <property type="match status" value="1"/>
</dbReference>
<evidence type="ECO:0000259" key="5">
    <source>
        <dbReference type="Pfam" id="PF21302"/>
    </source>
</evidence>
<comment type="caution">
    <text evidence="6">The sequence shown here is derived from an EMBL/GenBank/DDBJ whole genome shotgun (WGS) entry which is preliminary data.</text>
</comment>
<evidence type="ECO:0000256" key="2">
    <source>
        <dbReference type="PIRSR" id="PIRSR018249-1"/>
    </source>
</evidence>
<protein>
    <submittedName>
        <fullName evidence="6">23S rRNA (Guanine(745)-N(1))-methyltransferase</fullName>
        <ecNumber evidence="6">2.1.1.187</ecNumber>
    </submittedName>
</protein>
<evidence type="ECO:0000313" key="7">
    <source>
        <dbReference type="Proteomes" id="UP000659084"/>
    </source>
</evidence>
<dbReference type="GO" id="GO:0046872">
    <property type="term" value="F:metal ion binding"/>
    <property type="evidence" value="ECO:0007669"/>
    <property type="project" value="UniProtKB-KW"/>
</dbReference>
<keyword evidence="2" id="KW-0862">Zinc</keyword>
<proteinExistence type="predicted"/>
<dbReference type="PIRSF" id="PIRSF018249">
    <property type="entry name" value="MyrA_prd"/>
    <property type="match status" value="1"/>
</dbReference>
<reference evidence="6" key="1">
    <citation type="submission" date="2020-08" db="EMBL/GenBank/DDBJ databases">
        <title>Food and environmental bacterial isolates.</title>
        <authorList>
            <person name="Richter L."/>
            <person name="Du Plessis E.M."/>
            <person name="Duvenage S."/>
            <person name="Allam M."/>
            <person name="Korsten L."/>
        </authorList>
    </citation>
    <scope>NUCLEOTIDE SEQUENCE</scope>
    <source>
        <strain evidence="6">UPMP2127</strain>
    </source>
</reference>
<dbReference type="GO" id="GO:0052911">
    <property type="term" value="F:23S rRNA (guanine(745)-N(1))-methyltransferase activity"/>
    <property type="evidence" value="ECO:0007669"/>
    <property type="project" value="UniProtKB-EC"/>
</dbReference>
<feature type="domain" description="23S rRNA (guanine(745)-N(1))-methyltransferase N-terminal" evidence="5">
    <location>
        <begin position="3"/>
        <end position="46"/>
    </location>
</feature>
<organism evidence="6 7">
    <name type="scientific">Serratia fonticola</name>
    <dbReference type="NCBI Taxonomy" id="47917"/>
    <lineage>
        <taxon>Bacteria</taxon>
        <taxon>Pseudomonadati</taxon>
        <taxon>Pseudomonadota</taxon>
        <taxon>Gammaproteobacteria</taxon>
        <taxon>Enterobacterales</taxon>
        <taxon>Yersiniaceae</taxon>
        <taxon>Serratia</taxon>
    </lineage>
</organism>
<dbReference type="NCBIfam" id="NF008300">
    <property type="entry name" value="PRK11088.1"/>
    <property type="match status" value="1"/>
</dbReference>
<dbReference type="AlphaFoldDB" id="A0AAW3WU53"/>
<keyword evidence="6" id="KW-0489">Methyltransferase</keyword>
<dbReference type="EC" id="2.1.1.187" evidence="6"/>
<dbReference type="InterPro" id="IPR041698">
    <property type="entry name" value="Methyltransf_25"/>
</dbReference>
<evidence type="ECO:0000256" key="3">
    <source>
        <dbReference type="PIRSR" id="PIRSR018249-2"/>
    </source>
</evidence>
<dbReference type="Proteomes" id="UP000659084">
    <property type="component" value="Unassembled WGS sequence"/>
</dbReference>
<dbReference type="Pfam" id="PF21302">
    <property type="entry name" value="Zn_ribbon_RlmA"/>
    <property type="match status" value="1"/>
</dbReference>
<name>A0AAW3WU53_SERFO</name>
<gene>
    <name evidence="6" type="primary">rlmA</name>
    <name evidence="6" type="ORF">H8J20_19375</name>
</gene>
<feature type="domain" description="Methyltransferase" evidence="4">
    <location>
        <begin position="90"/>
        <end position="175"/>
    </location>
</feature>
<sequence length="296" mass="32774">MSYQCPLCFQPLDFANQQWRCENNHQFDRAKEGYVNLMPVQHKRSKQPGDSAEMMQARRAFLDGGYYQPLQQRVAELLASTLPIEPQALLDIGCGEGYYTAAVAARLSQERTVAVYGLDVAKVAIRSAAKRYPAVSFCVASSHRLPFADASLDAVLRIYAPCKAEELARVVKPGGVVVTVSPGPRHLYQLKQQVYQEVQLHAEHDEQLEGFSCELAESLAYPMALPGEQAANLLQMTPFAWRASPEVQQGLLDMATFACETDFAIRLYRRIAPHPNPLPQGEGADSPCLFGGKEIT</sequence>
<feature type="binding site" evidence="3">
    <location>
        <begin position="96"/>
        <end position="97"/>
    </location>
    <ligand>
        <name>S-adenosyl-L-methionine</name>
        <dbReference type="ChEBI" id="CHEBI:59789"/>
    </ligand>
</feature>
<dbReference type="InterPro" id="IPR016718">
    <property type="entry name" value="rRNA_m1G-MeTrfase_A_prd"/>
</dbReference>
<evidence type="ECO:0000256" key="1">
    <source>
        <dbReference type="ARBA" id="ARBA00022691"/>
    </source>
</evidence>
<dbReference type="InterPro" id="IPR052939">
    <property type="entry name" value="23S_rRNA_MeTrnsfrase_RlmA"/>
</dbReference>
<dbReference type="FunFam" id="3.40.50.150:FF:000163">
    <property type="entry name" value="23S rRNA methyltransferase A"/>
    <property type="match status" value="1"/>
</dbReference>
<keyword evidence="1 3" id="KW-0949">S-adenosyl-L-methionine</keyword>